<name>A0A1I1GF80_9LACO</name>
<proteinExistence type="predicted"/>
<gene>
    <name evidence="1" type="ORF">SAMN05660453_1056</name>
</gene>
<dbReference type="AlphaFoldDB" id="A0A1I1GF80"/>
<evidence type="ECO:0000313" key="2">
    <source>
        <dbReference type="Proteomes" id="UP000199376"/>
    </source>
</evidence>
<accession>A0A1I1GF80</accession>
<dbReference type="EMBL" id="FOLI01000005">
    <property type="protein sequence ID" value="SFC10106.1"/>
    <property type="molecule type" value="Genomic_DNA"/>
</dbReference>
<dbReference type="NCBIfam" id="NF038034">
    <property type="entry name" value="lactGbeta_entB"/>
    <property type="match status" value="1"/>
</dbReference>
<dbReference type="RefSeq" id="WP_143404276.1">
    <property type="nucleotide sequence ID" value="NZ_FOLI01000005.1"/>
</dbReference>
<reference evidence="1 2" key="1">
    <citation type="submission" date="2016-10" db="EMBL/GenBank/DDBJ databases">
        <authorList>
            <person name="de Groot N.N."/>
        </authorList>
    </citation>
    <scope>NUCLEOTIDE SEQUENCE [LARGE SCALE GENOMIC DNA]</scope>
    <source>
        <strain evidence="1 2">DSM 19113</strain>
    </source>
</reference>
<dbReference type="InterPro" id="IPR021089">
    <property type="entry name" value="Bacteriocin_lactococcin-G"/>
</dbReference>
<sequence>MKNNELMNFQTLTDVELSGVQGGGLLDAARKWAEPAYEFGKGFAKGFSGK</sequence>
<dbReference type="Pfam" id="PF11632">
    <property type="entry name" value="LcnG-beta"/>
    <property type="match status" value="1"/>
</dbReference>
<protein>
    <submittedName>
        <fullName evidence="1">COMC family protein</fullName>
    </submittedName>
</protein>
<dbReference type="STRING" id="283737.SAMN05660453_1056"/>
<evidence type="ECO:0000313" key="1">
    <source>
        <dbReference type="EMBL" id="SFC10106.1"/>
    </source>
</evidence>
<dbReference type="Proteomes" id="UP000199376">
    <property type="component" value="Unassembled WGS sequence"/>
</dbReference>
<keyword evidence="2" id="KW-1185">Reference proteome</keyword>
<organism evidence="1 2">
    <name type="scientific">Fructobacillus durionis</name>
    <dbReference type="NCBI Taxonomy" id="283737"/>
    <lineage>
        <taxon>Bacteria</taxon>
        <taxon>Bacillati</taxon>
        <taxon>Bacillota</taxon>
        <taxon>Bacilli</taxon>
        <taxon>Lactobacillales</taxon>
        <taxon>Lactobacillaceae</taxon>
        <taxon>Fructobacillus</taxon>
    </lineage>
</organism>